<dbReference type="SUPFAM" id="SSF53850">
    <property type="entry name" value="Periplasmic binding protein-like II"/>
    <property type="match status" value="1"/>
</dbReference>
<reference evidence="5" key="1">
    <citation type="journal article" date="2015" name="ISME J.">
        <title>Aquifer environment selects for microbial species cohorts in sediment and groundwater.</title>
        <authorList>
            <person name="Hug L.A."/>
            <person name="Thomas B.C."/>
            <person name="Brown C.T."/>
            <person name="Frischkorn K.R."/>
            <person name="Williams K.H."/>
            <person name="Tringe S.G."/>
            <person name="Banfield J.F."/>
        </authorList>
    </citation>
    <scope>NUCLEOTIDE SEQUENCE</scope>
</reference>
<evidence type="ECO:0000256" key="1">
    <source>
        <dbReference type="ARBA" id="ARBA00008520"/>
    </source>
</evidence>
<feature type="chain" id="PRO_5005209931" evidence="4">
    <location>
        <begin position="24"/>
        <end position="429"/>
    </location>
</feature>
<accession>A0A0H4TDD6</accession>
<evidence type="ECO:0000256" key="4">
    <source>
        <dbReference type="SAM" id="SignalP"/>
    </source>
</evidence>
<evidence type="ECO:0000313" key="5">
    <source>
        <dbReference type="EMBL" id="AKQ04900.1"/>
    </source>
</evidence>
<dbReference type="Pfam" id="PF01547">
    <property type="entry name" value="SBP_bac_1"/>
    <property type="match status" value="1"/>
</dbReference>
<keyword evidence="3 4" id="KW-0732">Signal</keyword>
<feature type="signal peptide" evidence="4">
    <location>
        <begin position="1"/>
        <end position="23"/>
    </location>
</feature>
<dbReference type="InterPro" id="IPR050490">
    <property type="entry name" value="Bact_solute-bd_prot1"/>
</dbReference>
<proteinExistence type="inferred from homology"/>
<evidence type="ECO:0000256" key="3">
    <source>
        <dbReference type="ARBA" id="ARBA00022729"/>
    </source>
</evidence>
<dbReference type="PROSITE" id="PS51257">
    <property type="entry name" value="PROKAR_LIPOPROTEIN"/>
    <property type="match status" value="1"/>
</dbReference>
<dbReference type="AlphaFoldDB" id="A0A0H4TDD6"/>
<keyword evidence="2" id="KW-0813">Transport</keyword>
<sequence>MTRRAVGVLGALLIAVTAAACQAGPSPAVTLTIAAVQGVEDAGLKAVAPLYTQKTGVKINIVESPYGDLYTKLVTAFTANDATYDLIMMDDPWMPKFGTDGSLADLGALGIQKDPDIAPVVWDVGTWPPPRGPVPPTEKDKTAQLLGVTIVGNVEMFMYRSDLTPTAPASYDDVLANATAQNKADVAGYIIRGKATNPVVADFLPILWSFGGDVFDEDWNVVFDSAASKTAIDFLVNKLKAVAQADPASTDAADRDRLMAIGQGYQSSVWPGEINTAVLDPATSQVVGKVAFIPIPKGPSGKGVGMMGNWMLGIPKASQNQQAAADFIKWMLQADTQKTYAQNNGIPSRTSVLKDASLTAANPYFPVLADALQAPPNWRPRTDQWNAVETILGNHLNAALAGQETADQVATEASAEIRTLMKGAGYPTQ</sequence>
<dbReference type="InterPro" id="IPR006059">
    <property type="entry name" value="SBP"/>
</dbReference>
<organism evidence="5">
    <name type="scientific">uncultured Chloroflexi bacterium Rifle_16ft_4_minimus_899</name>
    <dbReference type="NCBI Taxonomy" id="1665081"/>
    <lineage>
        <taxon>Bacteria</taxon>
        <taxon>Bacillati</taxon>
        <taxon>Chloroflexota</taxon>
        <taxon>environmental samples</taxon>
    </lineage>
</organism>
<dbReference type="EMBL" id="KT007054">
    <property type="protein sequence ID" value="AKQ04900.1"/>
    <property type="molecule type" value="Genomic_DNA"/>
</dbReference>
<dbReference type="PANTHER" id="PTHR43649">
    <property type="entry name" value="ARABINOSE-BINDING PROTEIN-RELATED"/>
    <property type="match status" value="1"/>
</dbReference>
<protein>
    <submittedName>
        <fullName evidence="5">Sugar ABC transporter periplasmic substrate-binding protein</fullName>
    </submittedName>
</protein>
<name>A0A0H4TDD6_9CHLR</name>
<evidence type="ECO:0000256" key="2">
    <source>
        <dbReference type="ARBA" id="ARBA00022448"/>
    </source>
</evidence>
<dbReference type="Gene3D" id="3.40.190.10">
    <property type="entry name" value="Periplasmic binding protein-like II"/>
    <property type="match status" value="2"/>
</dbReference>
<dbReference type="PANTHER" id="PTHR43649:SF34">
    <property type="entry name" value="ABC TRANSPORTER PERIPLASMIC-BINDING PROTEIN YCJN-RELATED"/>
    <property type="match status" value="1"/>
</dbReference>
<comment type="similarity">
    <text evidence="1">Belongs to the bacterial solute-binding protein 1 family.</text>
</comment>